<accession>A0A5C3NSJ3</accession>
<dbReference type="AlphaFoldDB" id="A0A5C3NSJ3"/>
<evidence type="ECO:0000313" key="2">
    <source>
        <dbReference type="Proteomes" id="UP000305948"/>
    </source>
</evidence>
<dbReference type="Proteomes" id="UP000305948">
    <property type="component" value="Unassembled WGS sequence"/>
</dbReference>
<gene>
    <name evidence="1" type="ORF">OE88DRAFT_1803370</name>
</gene>
<evidence type="ECO:0000313" key="1">
    <source>
        <dbReference type="EMBL" id="TFK56701.1"/>
    </source>
</evidence>
<protein>
    <submittedName>
        <fullName evidence="1">Uncharacterized protein</fullName>
    </submittedName>
</protein>
<sequence>MALPVVQETSSKRQLFGHLNPDDLSDKGFRSLPWHRSSNADWARLTGQRDEMRQVTEHSLVDSQVPLSDEGRQSIQTEVQQLIEAFRERCLLDEYKGYPYWTVPHFIDISLLHEVGAAVGASNDAGVGYDDNLRLHNVFPASARTWLSTDVLAQLRAQTAEPQTDLFGLVIPAFSRSSPASATNSRY</sequence>
<proteinExistence type="predicted"/>
<dbReference type="OrthoDB" id="2322499at2759"/>
<name>A0A5C3NSJ3_9AGAM</name>
<dbReference type="EMBL" id="ML213503">
    <property type="protein sequence ID" value="TFK56701.1"/>
    <property type="molecule type" value="Genomic_DNA"/>
</dbReference>
<keyword evidence="2" id="KW-1185">Reference proteome</keyword>
<organism evidence="1 2">
    <name type="scientific">Heliocybe sulcata</name>
    <dbReference type="NCBI Taxonomy" id="5364"/>
    <lineage>
        <taxon>Eukaryota</taxon>
        <taxon>Fungi</taxon>
        <taxon>Dikarya</taxon>
        <taxon>Basidiomycota</taxon>
        <taxon>Agaricomycotina</taxon>
        <taxon>Agaricomycetes</taxon>
        <taxon>Gloeophyllales</taxon>
        <taxon>Gloeophyllaceae</taxon>
        <taxon>Heliocybe</taxon>
    </lineage>
</organism>
<reference evidence="1 2" key="1">
    <citation type="journal article" date="2019" name="Nat. Ecol. Evol.">
        <title>Megaphylogeny resolves global patterns of mushroom evolution.</title>
        <authorList>
            <person name="Varga T."/>
            <person name="Krizsan K."/>
            <person name="Foldi C."/>
            <person name="Dima B."/>
            <person name="Sanchez-Garcia M."/>
            <person name="Sanchez-Ramirez S."/>
            <person name="Szollosi G.J."/>
            <person name="Szarkandi J.G."/>
            <person name="Papp V."/>
            <person name="Albert L."/>
            <person name="Andreopoulos W."/>
            <person name="Angelini C."/>
            <person name="Antonin V."/>
            <person name="Barry K.W."/>
            <person name="Bougher N.L."/>
            <person name="Buchanan P."/>
            <person name="Buyck B."/>
            <person name="Bense V."/>
            <person name="Catcheside P."/>
            <person name="Chovatia M."/>
            <person name="Cooper J."/>
            <person name="Damon W."/>
            <person name="Desjardin D."/>
            <person name="Finy P."/>
            <person name="Geml J."/>
            <person name="Haridas S."/>
            <person name="Hughes K."/>
            <person name="Justo A."/>
            <person name="Karasinski D."/>
            <person name="Kautmanova I."/>
            <person name="Kiss B."/>
            <person name="Kocsube S."/>
            <person name="Kotiranta H."/>
            <person name="LaButti K.M."/>
            <person name="Lechner B.E."/>
            <person name="Liimatainen K."/>
            <person name="Lipzen A."/>
            <person name="Lukacs Z."/>
            <person name="Mihaltcheva S."/>
            <person name="Morgado L.N."/>
            <person name="Niskanen T."/>
            <person name="Noordeloos M.E."/>
            <person name="Ohm R.A."/>
            <person name="Ortiz-Santana B."/>
            <person name="Ovrebo C."/>
            <person name="Racz N."/>
            <person name="Riley R."/>
            <person name="Savchenko A."/>
            <person name="Shiryaev A."/>
            <person name="Soop K."/>
            <person name="Spirin V."/>
            <person name="Szebenyi C."/>
            <person name="Tomsovsky M."/>
            <person name="Tulloss R.E."/>
            <person name="Uehling J."/>
            <person name="Grigoriev I.V."/>
            <person name="Vagvolgyi C."/>
            <person name="Papp T."/>
            <person name="Martin F.M."/>
            <person name="Miettinen O."/>
            <person name="Hibbett D.S."/>
            <person name="Nagy L.G."/>
        </authorList>
    </citation>
    <scope>NUCLEOTIDE SEQUENCE [LARGE SCALE GENOMIC DNA]</scope>
    <source>
        <strain evidence="1 2">OMC1185</strain>
    </source>
</reference>